<name>A0A238JZI7_9RHOB</name>
<evidence type="ECO:0000313" key="1">
    <source>
        <dbReference type="EMBL" id="SMX35923.1"/>
    </source>
</evidence>
<gene>
    <name evidence="1" type="ORF">PEV8663_00638</name>
</gene>
<sequence>MAASRLNNRFTPRAFPDRYLTCCENFGSIPTKVSNPTQVFLYLFEGFTLSLVSPPF</sequence>
<organism evidence="1 2">
    <name type="scientific">Pelagimonas varians</name>
    <dbReference type="NCBI Taxonomy" id="696760"/>
    <lineage>
        <taxon>Bacteria</taxon>
        <taxon>Pseudomonadati</taxon>
        <taxon>Pseudomonadota</taxon>
        <taxon>Alphaproteobacteria</taxon>
        <taxon>Rhodobacterales</taxon>
        <taxon>Roseobacteraceae</taxon>
        <taxon>Pelagimonas</taxon>
    </lineage>
</organism>
<dbReference type="AlphaFoldDB" id="A0A238JZI7"/>
<protein>
    <submittedName>
        <fullName evidence="1">Uncharacterized protein</fullName>
    </submittedName>
</protein>
<proteinExistence type="predicted"/>
<keyword evidence="2" id="KW-1185">Reference proteome</keyword>
<accession>A0A238JZI7</accession>
<dbReference type="EMBL" id="FXYH01000002">
    <property type="protein sequence ID" value="SMX35923.1"/>
    <property type="molecule type" value="Genomic_DNA"/>
</dbReference>
<dbReference type="Proteomes" id="UP000220836">
    <property type="component" value="Unassembled WGS sequence"/>
</dbReference>
<evidence type="ECO:0000313" key="2">
    <source>
        <dbReference type="Proteomes" id="UP000220836"/>
    </source>
</evidence>
<reference evidence="1 2" key="1">
    <citation type="submission" date="2017-05" db="EMBL/GenBank/DDBJ databases">
        <authorList>
            <person name="Song R."/>
            <person name="Chenine A.L."/>
            <person name="Ruprecht R.M."/>
        </authorList>
    </citation>
    <scope>NUCLEOTIDE SEQUENCE [LARGE SCALE GENOMIC DNA]</scope>
    <source>
        <strain evidence="1 2">CECT 8663</strain>
    </source>
</reference>